<organism evidence="6 7">
    <name type="scientific">Conidiobolus coronatus (strain ATCC 28846 / CBS 209.66 / NRRL 28638)</name>
    <name type="common">Delacroixia coronata</name>
    <dbReference type="NCBI Taxonomy" id="796925"/>
    <lineage>
        <taxon>Eukaryota</taxon>
        <taxon>Fungi</taxon>
        <taxon>Fungi incertae sedis</taxon>
        <taxon>Zoopagomycota</taxon>
        <taxon>Entomophthoromycotina</taxon>
        <taxon>Entomophthoromycetes</taxon>
        <taxon>Entomophthorales</taxon>
        <taxon>Ancylistaceae</taxon>
        <taxon>Conidiobolus</taxon>
    </lineage>
</organism>
<dbReference type="Gene3D" id="2.60.120.200">
    <property type="match status" value="1"/>
</dbReference>
<accession>A0A137PDG6</accession>
<evidence type="ECO:0000256" key="2">
    <source>
        <dbReference type="ARBA" id="ARBA00022801"/>
    </source>
</evidence>
<dbReference type="InterPro" id="IPR000757">
    <property type="entry name" value="Beta-glucanase-like"/>
</dbReference>
<feature type="domain" description="GH16" evidence="5">
    <location>
        <begin position="1"/>
        <end position="156"/>
    </location>
</feature>
<evidence type="ECO:0000313" key="6">
    <source>
        <dbReference type="EMBL" id="KXN73049.1"/>
    </source>
</evidence>
<dbReference type="SUPFAM" id="SSF49899">
    <property type="entry name" value="Concanavalin A-like lectins/glucanases"/>
    <property type="match status" value="1"/>
</dbReference>
<gene>
    <name evidence="6" type="ORF">CONCODRAFT_36215</name>
</gene>
<dbReference type="PANTHER" id="PTHR10963:SF22">
    <property type="entry name" value="GLYCOSIDASE CRH2-RELATED"/>
    <property type="match status" value="1"/>
</dbReference>
<protein>
    <submittedName>
        <fullName evidence="6">Glycoside hydrolase family 16 protein</fullName>
    </submittedName>
</protein>
<keyword evidence="7" id="KW-1185">Reference proteome</keyword>
<dbReference type="AlphaFoldDB" id="A0A137PDG6"/>
<dbReference type="PROSITE" id="PS51762">
    <property type="entry name" value="GH16_2"/>
    <property type="match status" value="1"/>
</dbReference>
<evidence type="ECO:0000259" key="5">
    <source>
        <dbReference type="PROSITE" id="PS51762"/>
    </source>
</evidence>
<name>A0A137PDG6_CONC2</name>
<dbReference type="EMBL" id="KQ964442">
    <property type="protein sequence ID" value="KXN73049.1"/>
    <property type="molecule type" value="Genomic_DNA"/>
</dbReference>
<dbReference type="InterPro" id="IPR050546">
    <property type="entry name" value="Glycosyl_Hydrlase_16"/>
</dbReference>
<dbReference type="PANTHER" id="PTHR10963">
    <property type="entry name" value="GLYCOSYL HYDROLASE-RELATED"/>
    <property type="match status" value="1"/>
</dbReference>
<keyword evidence="3" id="KW-0326">Glycosidase</keyword>
<evidence type="ECO:0000256" key="3">
    <source>
        <dbReference type="ARBA" id="ARBA00023295"/>
    </source>
</evidence>
<keyword evidence="1" id="KW-0732">Signal</keyword>
<dbReference type="InterPro" id="IPR013320">
    <property type="entry name" value="ConA-like_dom_sf"/>
</dbReference>
<evidence type="ECO:0000256" key="1">
    <source>
        <dbReference type="ARBA" id="ARBA00022729"/>
    </source>
</evidence>
<feature type="active site" description="Proton donor" evidence="4">
    <location>
        <position position="47"/>
    </location>
</feature>
<evidence type="ECO:0000313" key="7">
    <source>
        <dbReference type="Proteomes" id="UP000070444"/>
    </source>
</evidence>
<dbReference type="PRINTS" id="PR00737">
    <property type="entry name" value="GLHYDRLASE16"/>
</dbReference>
<feature type="active site" description="Nucleophile" evidence="4">
    <location>
        <position position="43"/>
    </location>
</feature>
<dbReference type="InterPro" id="IPR008264">
    <property type="entry name" value="Beta_glucanase"/>
</dbReference>
<evidence type="ECO:0000256" key="4">
    <source>
        <dbReference type="PIRSR" id="PIRSR608264-1"/>
    </source>
</evidence>
<proteinExistence type="predicted"/>
<dbReference type="GO" id="GO:0005975">
    <property type="term" value="P:carbohydrate metabolic process"/>
    <property type="evidence" value="ECO:0007669"/>
    <property type="project" value="InterPro"/>
</dbReference>
<dbReference type="OrthoDB" id="4781at2759"/>
<dbReference type="Proteomes" id="UP000070444">
    <property type="component" value="Unassembled WGS sequence"/>
</dbReference>
<keyword evidence="2 6" id="KW-0378">Hydrolase</keyword>
<dbReference type="STRING" id="796925.A0A137PDG6"/>
<dbReference type="Pfam" id="PF00722">
    <property type="entry name" value="Glyco_hydro_16"/>
    <property type="match status" value="1"/>
</dbReference>
<sequence>MGYGARIDSTRPIHYGRYAAKMRASALPGCVTGFVMMSPGKDEIDFEWVGKNAATTQTNYYVKGQLDYTKGFIANNGYDISQSFHEYAVEWQLDHISWFIDGNLIRTVDTSSNIGLPAEPGNLIFSLWDGGAGLPGTSDWAGGKIDWSSPLLENGATYSEIEYVSYTC</sequence>
<reference evidence="6 7" key="1">
    <citation type="journal article" date="2015" name="Genome Biol. Evol.">
        <title>Phylogenomic analyses indicate that early fungi evolved digesting cell walls of algal ancestors of land plants.</title>
        <authorList>
            <person name="Chang Y."/>
            <person name="Wang S."/>
            <person name="Sekimoto S."/>
            <person name="Aerts A.L."/>
            <person name="Choi C."/>
            <person name="Clum A."/>
            <person name="LaButti K.M."/>
            <person name="Lindquist E.A."/>
            <person name="Yee Ngan C."/>
            <person name="Ohm R.A."/>
            <person name="Salamov A.A."/>
            <person name="Grigoriev I.V."/>
            <person name="Spatafora J.W."/>
            <person name="Berbee M.L."/>
        </authorList>
    </citation>
    <scope>NUCLEOTIDE SEQUENCE [LARGE SCALE GENOMIC DNA]</scope>
    <source>
        <strain evidence="6 7">NRRL 28638</strain>
    </source>
</reference>
<dbReference type="GO" id="GO:0004553">
    <property type="term" value="F:hydrolase activity, hydrolyzing O-glycosyl compounds"/>
    <property type="evidence" value="ECO:0007669"/>
    <property type="project" value="InterPro"/>
</dbReference>
<dbReference type="PROSITE" id="PS01034">
    <property type="entry name" value="GH16_1"/>
    <property type="match status" value="1"/>
</dbReference>
<dbReference type="InterPro" id="IPR008263">
    <property type="entry name" value="GH16_AS"/>
</dbReference>